<sequence>MTRRVSPNEYKPVATTRRKRPLGNAQQHSDGPAETAQASAPGEEGQPQPANEEVVEVFPEQMEGRHDAQPSRLPADAFHEQVLLGCEPELSQAWQRIQMQNMQKQLRTLGRYKDYDDAAQRDKDGEARSSGSRRLRRLHVIGQNDSLSSDTETEVVQRAVVVKDGVAQYGPVITQASVVVHQSHFEAAALLLHLVILLCVGLRDAGNLVES</sequence>
<protein>
    <submittedName>
        <fullName evidence="2">FabG protein</fullName>
    </submittedName>
</protein>
<feature type="region of interest" description="Disordered" evidence="1">
    <location>
        <begin position="1"/>
        <end position="53"/>
    </location>
</feature>
<comment type="caution">
    <text evidence="2">The sequence shown here is derived from an EMBL/GenBank/DDBJ whole genome shotgun (WGS) entry which is preliminary data.</text>
</comment>
<evidence type="ECO:0000313" key="3">
    <source>
        <dbReference type="Proteomes" id="UP000649617"/>
    </source>
</evidence>
<reference evidence="2" key="1">
    <citation type="submission" date="2021-02" db="EMBL/GenBank/DDBJ databases">
        <authorList>
            <person name="Dougan E. K."/>
            <person name="Rhodes N."/>
            <person name="Thang M."/>
            <person name="Chan C."/>
        </authorList>
    </citation>
    <scope>NUCLEOTIDE SEQUENCE</scope>
</reference>
<dbReference type="EMBL" id="CAJNIZ010015780">
    <property type="protein sequence ID" value="CAE7377762.1"/>
    <property type="molecule type" value="Genomic_DNA"/>
</dbReference>
<name>A0A812Q078_SYMPI</name>
<keyword evidence="3" id="KW-1185">Reference proteome</keyword>
<gene>
    <name evidence="2" type="primary">fabG</name>
    <name evidence="2" type="ORF">SPIL2461_LOCUS9187</name>
</gene>
<dbReference type="AlphaFoldDB" id="A0A812Q078"/>
<evidence type="ECO:0000256" key="1">
    <source>
        <dbReference type="SAM" id="MobiDB-lite"/>
    </source>
</evidence>
<organism evidence="2 3">
    <name type="scientific">Symbiodinium pilosum</name>
    <name type="common">Dinoflagellate</name>
    <dbReference type="NCBI Taxonomy" id="2952"/>
    <lineage>
        <taxon>Eukaryota</taxon>
        <taxon>Sar</taxon>
        <taxon>Alveolata</taxon>
        <taxon>Dinophyceae</taxon>
        <taxon>Suessiales</taxon>
        <taxon>Symbiodiniaceae</taxon>
        <taxon>Symbiodinium</taxon>
    </lineage>
</organism>
<dbReference type="Proteomes" id="UP000649617">
    <property type="component" value="Unassembled WGS sequence"/>
</dbReference>
<accession>A0A812Q078</accession>
<proteinExistence type="predicted"/>
<evidence type="ECO:0000313" key="2">
    <source>
        <dbReference type="EMBL" id="CAE7377762.1"/>
    </source>
</evidence>